<reference evidence="2 3" key="1">
    <citation type="submission" date="2018-06" db="EMBL/GenBank/DDBJ databases">
        <title>Pedobacter endophyticus sp. nov., an endophytic bacterium isolated from a leaf of Triticum aestivum.</title>
        <authorList>
            <person name="Zhang L."/>
        </authorList>
    </citation>
    <scope>NUCLEOTIDE SEQUENCE [LARGE SCALE GENOMIC DNA]</scope>
    <source>
        <strain evidence="2 3">CM134L-2</strain>
    </source>
</reference>
<dbReference type="RefSeq" id="WP_113647878.1">
    <property type="nucleotide sequence ID" value="NZ_QMHN01000004.1"/>
</dbReference>
<dbReference type="Proteomes" id="UP000284120">
    <property type="component" value="Unassembled WGS sequence"/>
</dbReference>
<protein>
    <recommendedName>
        <fullName evidence="4">Glycerophosphoryl diester phosphodiesterase membrane domain-containing protein</fullName>
    </recommendedName>
</protein>
<dbReference type="AlphaFoldDB" id="A0A3S3PTA5"/>
<feature type="transmembrane region" description="Helical" evidence="1">
    <location>
        <begin position="83"/>
        <end position="108"/>
    </location>
</feature>
<name>A0A3S3PTA5_9SPHI</name>
<evidence type="ECO:0008006" key="4">
    <source>
        <dbReference type="Google" id="ProtNLM"/>
    </source>
</evidence>
<feature type="transmembrane region" description="Helical" evidence="1">
    <location>
        <begin position="244"/>
        <end position="264"/>
    </location>
</feature>
<sequence>MKEHIEFRKIREFEGIISGTLLFIKQNMKPLLKTFFSLCGIFILGGLISNIFMQLHMTDVRENIQAGNYDGFGVWSYMASWRYLLVIVFSVLNYTAMYTAVLSFIALYIAKGNVAPTVEEVWSYFKYYFFRVMWSCILIYVLWIISAMACLIPGVFVTPAFSIFFAIMVLENADFGTAFGRAFALVKQNWWATFATLLVVGIITSIFMTVVYAPAYILMMISAFSGGDLQILKGYQIFTSISQSLSQVFMIIPMVSMALIYANLAERKESQGLLSRIEAFGNETAPVSHPDEDY</sequence>
<keyword evidence="1" id="KW-0472">Membrane</keyword>
<dbReference type="EMBL" id="SAYW01000004">
    <property type="protein sequence ID" value="RWU06265.1"/>
    <property type="molecule type" value="Genomic_DNA"/>
</dbReference>
<organism evidence="2 3">
    <name type="scientific">Pedobacter chitinilyticus</name>
    <dbReference type="NCBI Taxonomy" id="2233776"/>
    <lineage>
        <taxon>Bacteria</taxon>
        <taxon>Pseudomonadati</taxon>
        <taxon>Bacteroidota</taxon>
        <taxon>Sphingobacteriia</taxon>
        <taxon>Sphingobacteriales</taxon>
        <taxon>Sphingobacteriaceae</taxon>
        <taxon>Pedobacter</taxon>
    </lineage>
</organism>
<feature type="transmembrane region" description="Helical" evidence="1">
    <location>
        <begin position="191"/>
        <end position="224"/>
    </location>
</feature>
<evidence type="ECO:0000313" key="2">
    <source>
        <dbReference type="EMBL" id="RWU06265.1"/>
    </source>
</evidence>
<evidence type="ECO:0000256" key="1">
    <source>
        <dbReference type="SAM" id="Phobius"/>
    </source>
</evidence>
<keyword evidence="1" id="KW-0812">Transmembrane</keyword>
<evidence type="ECO:0000313" key="3">
    <source>
        <dbReference type="Proteomes" id="UP000284120"/>
    </source>
</evidence>
<dbReference type="OrthoDB" id="1049480at2"/>
<gene>
    <name evidence="2" type="ORF">DPV69_13315</name>
</gene>
<accession>A0A3S3PTA5</accession>
<keyword evidence="3" id="KW-1185">Reference proteome</keyword>
<comment type="caution">
    <text evidence="2">The sequence shown here is derived from an EMBL/GenBank/DDBJ whole genome shotgun (WGS) entry which is preliminary data.</text>
</comment>
<feature type="transmembrane region" description="Helical" evidence="1">
    <location>
        <begin position="35"/>
        <end position="53"/>
    </location>
</feature>
<proteinExistence type="predicted"/>
<keyword evidence="1" id="KW-1133">Transmembrane helix</keyword>